<evidence type="ECO:0000313" key="3">
    <source>
        <dbReference type="Proteomes" id="UP000235836"/>
    </source>
</evidence>
<name>A0A2N6T746_9CORY</name>
<dbReference type="Proteomes" id="UP000235836">
    <property type="component" value="Unassembled WGS sequence"/>
</dbReference>
<keyword evidence="1" id="KW-0812">Transmembrane</keyword>
<feature type="transmembrane region" description="Helical" evidence="1">
    <location>
        <begin position="36"/>
        <end position="55"/>
    </location>
</feature>
<proteinExistence type="predicted"/>
<reference evidence="2 3" key="1">
    <citation type="submission" date="2017-09" db="EMBL/GenBank/DDBJ databases">
        <title>Bacterial strain isolated from the female urinary microbiota.</title>
        <authorList>
            <person name="Thomas-White K."/>
            <person name="Kumar N."/>
            <person name="Forster S."/>
            <person name="Putonti C."/>
            <person name="Lawley T."/>
            <person name="Wolfe A.J."/>
        </authorList>
    </citation>
    <scope>NUCLEOTIDE SEQUENCE [LARGE SCALE GENOMIC DNA]</scope>
    <source>
        <strain evidence="2 3">UMB0792</strain>
    </source>
</reference>
<gene>
    <name evidence="2" type="ORF">CJ203_01610</name>
</gene>
<keyword evidence="3" id="KW-1185">Reference proteome</keyword>
<evidence type="ECO:0000256" key="1">
    <source>
        <dbReference type="SAM" id="Phobius"/>
    </source>
</evidence>
<organism evidence="2 3">
    <name type="scientific">Corynebacterium tuscaniense</name>
    <dbReference type="NCBI Taxonomy" id="302449"/>
    <lineage>
        <taxon>Bacteria</taxon>
        <taxon>Bacillati</taxon>
        <taxon>Actinomycetota</taxon>
        <taxon>Actinomycetes</taxon>
        <taxon>Mycobacteriales</taxon>
        <taxon>Corynebacteriaceae</taxon>
        <taxon>Corynebacterium</taxon>
    </lineage>
</organism>
<comment type="caution">
    <text evidence="2">The sequence shown here is derived from an EMBL/GenBank/DDBJ whole genome shotgun (WGS) entry which is preliminary data.</text>
</comment>
<feature type="transmembrane region" description="Helical" evidence="1">
    <location>
        <begin position="67"/>
        <end position="83"/>
    </location>
</feature>
<sequence length="116" mass="12234">MVPIQMRAGGAFIALAVVLVILAVIAFVAGNALFTFTPATVLICIAALLFGAFVVISPDGKGTRTRFAAQLLATLLIIVSLFIPDTALFVTQTYWLVLWAGAAVLCALVLRRSIAQ</sequence>
<feature type="transmembrane region" description="Helical" evidence="1">
    <location>
        <begin position="12"/>
        <end position="30"/>
    </location>
</feature>
<evidence type="ECO:0000313" key="2">
    <source>
        <dbReference type="EMBL" id="PMC65144.1"/>
    </source>
</evidence>
<feature type="transmembrane region" description="Helical" evidence="1">
    <location>
        <begin position="89"/>
        <end position="110"/>
    </location>
</feature>
<protein>
    <submittedName>
        <fullName evidence="2">Uncharacterized protein</fullName>
    </submittedName>
</protein>
<dbReference type="AlphaFoldDB" id="A0A2N6T746"/>
<accession>A0A2N6T746</accession>
<keyword evidence="1" id="KW-0472">Membrane</keyword>
<dbReference type="RefSeq" id="WP_034663342.1">
    <property type="nucleotide sequence ID" value="NZ_JBHRZL010000016.1"/>
</dbReference>
<keyword evidence="1" id="KW-1133">Transmembrane helix</keyword>
<dbReference type="EMBL" id="PNHG01000002">
    <property type="protein sequence ID" value="PMC65144.1"/>
    <property type="molecule type" value="Genomic_DNA"/>
</dbReference>